<dbReference type="Gene3D" id="2.60.120.460">
    <property type="entry name" value="YjbQ-like"/>
    <property type="match status" value="1"/>
</dbReference>
<proteinExistence type="inferred from homology"/>
<dbReference type="PANTHER" id="PTHR30615">
    <property type="entry name" value="UNCHARACTERIZED PROTEIN YJBQ-RELATED"/>
    <property type="match status" value="1"/>
</dbReference>
<comment type="caution">
    <text evidence="2">The sequence shown here is derived from an EMBL/GenBank/DDBJ whole genome shotgun (WGS) entry which is preliminary data.</text>
</comment>
<evidence type="ECO:0000313" key="3">
    <source>
        <dbReference type="Proteomes" id="UP000281261"/>
    </source>
</evidence>
<dbReference type="InterPro" id="IPR001602">
    <property type="entry name" value="UPF0047_YjbQ-like"/>
</dbReference>
<dbReference type="AlphaFoldDB" id="A0A420ZBD5"/>
<dbReference type="Proteomes" id="UP000281261">
    <property type="component" value="Unassembled WGS sequence"/>
</dbReference>
<dbReference type="Pfam" id="PF01894">
    <property type="entry name" value="YjbQ"/>
    <property type="match status" value="1"/>
</dbReference>
<evidence type="ECO:0000313" key="2">
    <source>
        <dbReference type="EMBL" id="RLC36350.1"/>
    </source>
</evidence>
<dbReference type="EMBL" id="QMNG01000064">
    <property type="protein sequence ID" value="RLC36350.1"/>
    <property type="molecule type" value="Genomic_DNA"/>
</dbReference>
<evidence type="ECO:0000256" key="1">
    <source>
        <dbReference type="ARBA" id="ARBA00005534"/>
    </source>
</evidence>
<sequence length="132" mass="15206">MMELVIKTKQQFDFVDITEQIESSLSELKVKNGAVLVFSKHTTASLIVNEKEEGVEEDTVNFWKRLLPPEGDYRHNQLRKDDNAHAHLLAMFLGPSIILPVKQGRLDLGTWQRIFLVELDKPRVRRVIVQAV</sequence>
<dbReference type="InterPro" id="IPR035917">
    <property type="entry name" value="YjbQ-like_sf"/>
</dbReference>
<protein>
    <submittedName>
        <fullName evidence="2">YjbQ family protein</fullName>
    </submittedName>
</protein>
<reference evidence="2 3" key="1">
    <citation type="submission" date="2018-06" db="EMBL/GenBank/DDBJ databases">
        <title>Extensive metabolic versatility and redundancy in microbially diverse, dynamic hydrothermal sediments.</title>
        <authorList>
            <person name="Dombrowski N."/>
            <person name="Teske A."/>
            <person name="Baker B.J."/>
        </authorList>
    </citation>
    <scope>NUCLEOTIDE SEQUENCE [LARGE SCALE GENOMIC DNA]</scope>
    <source>
        <strain evidence="2">B79_G16</strain>
    </source>
</reference>
<comment type="similarity">
    <text evidence="1">Belongs to the UPF0047 family.</text>
</comment>
<dbReference type="SUPFAM" id="SSF111038">
    <property type="entry name" value="YjbQ-like"/>
    <property type="match status" value="1"/>
</dbReference>
<accession>A0A420ZBD5</accession>
<dbReference type="PANTHER" id="PTHR30615:SF8">
    <property type="entry name" value="UPF0047 PROTEIN C4A8.02C"/>
    <property type="match status" value="1"/>
</dbReference>
<dbReference type="PIRSF" id="PIRSF004681">
    <property type="entry name" value="UCP004681"/>
    <property type="match status" value="1"/>
</dbReference>
<organism evidence="2 3">
    <name type="scientific">candidate division Kazan bacterium</name>
    <dbReference type="NCBI Taxonomy" id="2202143"/>
    <lineage>
        <taxon>Bacteria</taxon>
        <taxon>Bacteria division Kazan-3B-28</taxon>
    </lineage>
</organism>
<name>A0A420ZBD5_UNCK3</name>
<dbReference type="NCBIfam" id="TIGR00149">
    <property type="entry name" value="TIGR00149_YjbQ"/>
    <property type="match status" value="1"/>
</dbReference>
<dbReference type="PROSITE" id="PS01314">
    <property type="entry name" value="UPF0047"/>
    <property type="match status" value="1"/>
</dbReference>
<gene>
    <name evidence="2" type="ORF">DRH29_04710</name>
</gene>